<dbReference type="EMBL" id="SMBK01000018">
    <property type="protein sequence ID" value="TCU32787.1"/>
    <property type="molecule type" value="Genomic_DNA"/>
</dbReference>
<evidence type="ECO:0000313" key="1">
    <source>
        <dbReference type="EMBL" id="TCU32787.1"/>
    </source>
</evidence>
<evidence type="ECO:0000313" key="2">
    <source>
        <dbReference type="Proteomes" id="UP000295507"/>
    </source>
</evidence>
<accession>A0A4R3REK2</accession>
<dbReference type="AlphaFoldDB" id="A0A4R3REK2"/>
<gene>
    <name evidence="1" type="ORF">EV129_1189</name>
</gene>
<proteinExistence type="predicted"/>
<name>A0A4R3REK2_9HYPH</name>
<dbReference type="Proteomes" id="UP000295507">
    <property type="component" value="Unassembled WGS sequence"/>
</dbReference>
<organism evidence="1 2">
    <name type="scientific">Rhizobium azibense</name>
    <dbReference type="NCBI Taxonomy" id="1136135"/>
    <lineage>
        <taxon>Bacteria</taxon>
        <taxon>Pseudomonadati</taxon>
        <taxon>Pseudomonadota</taxon>
        <taxon>Alphaproteobacteria</taxon>
        <taxon>Hyphomicrobiales</taxon>
        <taxon>Rhizobiaceae</taxon>
        <taxon>Rhizobium/Agrobacterium group</taxon>
        <taxon>Rhizobium</taxon>
    </lineage>
</organism>
<sequence>MMDYSQASTTRPKLGDEAFEAYMRGRRSSPPVWTMSGLDGYLTALIIGRKFIDPRQRIPLLIGRDALNAPTEHQGRADIVQSSGDTRQFGLQRLRRHLSLWLGR</sequence>
<comment type="caution">
    <text evidence="1">The sequence shown here is derived from an EMBL/GenBank/DDBJ whole genome shotgun (WGS) entry which is preliminary data.</text>
</comment>
<reference evidence="1 2" key="1">
    <citation type="submission" date="2019-03" db="EMBL/GenBank/DDBJ databases">
        <title>Genomic Encyclopedia of Type Strains, Phase IV (KMG-V): Genome sequencing to study the core and pangenomes of soil and plant-associated prokaryotes.</title>
        <authorList>
            <person name="Whitman W."/>
        </authorList>
    </citation>
    <scope>NUCLEOTIDE SEQUENCE [LARGE SCALE GENOMIC DNA]</scope>
    <source>
        <strain evidence="1 2">IE4868</strain>
    </source>
</reference>
<protein>
    <submittedName>
        <fullName evidence="1">Uncharacterized protein</fullName>
    </submittedName>
</protein>